<keyword evidence="2" id="KW-1185">Reference proteome</keyword>
<comment type="caution">
    <text evidence="1">The sequence shown here is derived from an EMBL/GenBank/DDBJ whole genome shotgun (WGS) entry which is preliminary data.</text>
</comment>
<gene>
    <name evidence="1" type="ORF">IDJ76_13525</name>
</gene>
<dbReference type="SUPFAM" id="SSF82185">
    <property type="entry name" value="Histone H3 K4-specific methyltransferase SET7/9 N-terminal domain"/>
    <property type="match status" value="1"/>
</dbReference>
<evidence type="ECO:0008006" key="3">
    <source>
        <dbReference type="Google" id="ProtNLM"/>
    </source>
</evidence>
<name>A0A926NYB5_9SPHI</name>
<protein>
    <recommendedName>
        <fullName evidence="3">MORN repeat protein</fullName>
    </recommendedName>
</protein>
<proteinExistence type="predicted"/>
<reference evidence="1" key="1">
    <citation type="submission" date="2020-09" db="EMBL/GenBank/DDBJ databases">
        <title>Novel species of Mucilaginibacter isolated from a glacier on the Tibetan Plateau.</title>
        <authorList>
            <person name="Liu Q."/>
            <person name="Xin Y.-H."/>
        </authorList>
    </citation>
    <scope>NUCLEOTIDE SEQUENCE</scope>
    <source>
        <strain evidence="1">ZB1P21</strain>
    </source>
</reference>
<evidence type="ECO:0000313" key="2">
    <source>
        <dbReference type="Proteomes" id="UP000619078"/>
    </source>
</evidence>
<organism evidence="1 2">
    <name type="scientific">Mucilaginibacter glaciei</name>
    <dbReference type="NCBI Taxonomy" id="2772109"/>
    <lineage>
        <taxon>Bacteria</taxon>
        <taxon>Pseudomonadati</taxon>
        <taxon>Bacteroidota</taxon>
        <taxon>Sphingobacteriia</taxon>
        <taxon>Sphingobacteriales</taxon>
        <taxon>Sphingobacteriaceae</taxon>
        <taxon>Mucilaginibacter</taxon>
    </lineage>
</organism>
<evidence type="ECO:0000313" key="1">
    <source>
        <dbReference type="EMBL" id="MBD1394123.1"/>
    </source>
</evidence>
<dbReference type="RefSeq" id="WP_191163865.1">
    <property type="nucleotide sequence ID" value="NZ_JACWMX010000005.1"/>
</dbReference>
<accession>A0A926NYB5</accession>
<dbReference type="EMBL" id="JACWMX010000005">
    <property type="protein sequence ID" value="MBD1394123.1"/>
    <property type="molecule type" value="Genomic_DNA"/>
</dbReference>
<dbReference type="Proteomes" id="UP000619078">
    <property type="component" value="Unassembled WGS sequence"/>
</dbReference>
<dbReference type="AlphaFoldDB" id="A0A926NYB5"/>
<dbReference type="Gene3D" id="3.90.930.1">
    <property type="match status" value="1"/>
</dbReference>
<sequence>MKFYSIVIVGFLSLSFIPFDKPARKVFRYCKTVENAYVNDAGVFNGKFERIYDGHVVEAGNYDDGLKTGLWASMDVEGHVVKKVGYKSGLLDGAVSLTFPDGKPRVTGAYRTGLKIGAWAFYDSDNRIVKKGSYVDNVPKGIWEYYDKGKLIEKYDFDAKKELVNNREALRFSDDEIKFKSAYMDKGYYYREVIDVPIDGVRPLGGYRKSKEYFGQNIEIPQDVWFTTITQTYFTTYKILANGAFGDITVSRIKKPYLPYKTGMDYQFNTFSNNGERINIDERTLFHLADNIKENFDILYGPWIVASGNNIVGSVQMNFVVNLQF</sequence>